<dbReference type="EMBL" id="CP086362">
    <property type="protein sequence ID" value="UNI23437.1"/>
    <property type="molecule type" value="Genomic_DNA"/>
</dbReference>
<keyword evidence="1" id="KW-1133">Transmembrane helix</keyword>
<feature type="signal peptide" evidence="2">
    <location>
        <begin position="1"/>
        <end position="24"/>
    </location>
</feature>
<dbReference type="SUPFAM" id="SSF50998">
    <property type="entry name" value="Quinoprotein alcohol dehydrogenase-like"/>
    <property type="match status" value="1"/>
</dbReference>
<dbReference type="Proteomes" id="UP000829364">
    <property type="component" value="Chromosome 9"/>
</dbReference>
<keyword evidence="4" id="KW-1185">Reference proteome</keyword>
<dbReference type="AlphaFoldDB" id="A0A9Q8QS17"/>
<feature type="transmembrane region" description="Helical" evidence="1">
    <location>
        <begin position="519"/>
        <end position="537"/>
    </location>
</feature>
<keyword evidence="1" id="KW-0472">Membrane</keyword>
<feature type="chain" id="PRO_5040270965" description="Arylsulfotransferase" evidence="2">
    <location>
        <begin position="25"/>
        <end position="559"/>
    </location>
</feature>
<evidence type="ECO:0000256" key="1">
    <source>
        <dbReference type="SAM" id="Phobius"/>
    </source>
</evidence>
<dbReference type="OrthoDB" id="5427350at2759"/>
<keyword evidence="1" id="KW-0812">Transmembrane</keyword>
<organism evidence="3 4">
    <name type="scientific">Purpureocillium takamizusanense</name>
    <dbReference type="NCBI Taxonomy" id="2060973"/>
    <lineage>
        <taxon>Eukaryota</taxon>
        <taxon>Fungi</taxon>
        <taxon>Dikarya</taxon>
        <taxon>Ascomycota</taxon>
        <taxon>Pezizomycotina</taxon>
        <taxon>Sordariomycetes</taxon>
        <taxon>Hypocreomycetidae</taxon>
        <taxon>Hypocreales</taxon>
        <taxon>Ophiocordycipitaceae</taxon>
        <taxon>Purpureocillium</taxon>
    </lineage>
</organism>
<dbReference type="InterPro" id="IPR053143">
    <property type="entry name" value="Arylsulfate_ST"/>
</dbReference>
<proteinExistence type="predicted"/>
<name>A0A9Q8QS17_9HYPO</name>
<accession>A0A9Q8QS17</accession>
<keyword evidence="2" id="KW-0732">Signal</keyword>
<evidence type="ECO:0000256" key="2">
    <source>
        <dbReference type="SAM" id="SignalP"/>
    </source>
</evidence>
<dbReference type="Pfam" id="PF14269">
    <property type="entry name" value="Arylsulfotran_2"/>
    <property type="match status" value="1"/>
</dbReference>
<dbReference type="PANTHER" id="PTHR35340">
    <property type="entry name" value="PQQ ENZYME REPEAT PROTEIN-RELATED"/>
    <property type="match status" value="1"/>
</dbReference>
<dbReference type="InterPro" id="IPR011047">
    <property type="entry name" value="Quinoprotein_ADH-like_sf"/>
</dbReference>
<reference evidence="3" key="1">
    <citation type="submission" date="2021-11" db="EMBL/GenBank/DDBJ databases">
        <title>Purpureocillium_takamizusanense_genome.</title>
        <authorList>
            <person name="Nguyen N.-H."/>
        </authorList>
    </citation>
    <scope>NUCLEOTIDE SEQUENCE</scope>
    <source>
        <strain evidence="3">PT3</strain>
    </source>
</reference>
<dbReference type="KEGG" id="ptkz:JDV02_009254"/>
<evidence type="ECO:0008006" key="5">
    <source>
        <dbReference type="Google" id="ProtNLM"/>
    </source>
</evidence>
<dbReference type="PANTHER" id="PTHR35340:SF5">
    <property type="entry name" value="ASST-DOMAIN-CONTAINING PROTEIN"/>
    <property type="match status" value="1"/>
</dbReference>
<gene>
    <name evidence="3" type="ORF">JDV02_009254</name>
</gene>
<evidence type="ECO:0000313" key="3">
    <source>
        <dbReference type="EMBL" id="UNI23437.1"/>
    </source>
</evidence>
<dbReference type="GeneID" id="72071199"/>
<dbReference type="RefSeq" id="XP_047846918.1">
    <property type="nucleotide sequence ID" value="XM_047990908.1"/>
</dbReference>
<protein>
    <recommendedName>
        <fullName evidence="5">Arylsulfotransferase</fullName>
    </recommendedName>
</protein>
<sequence>MQDLITTLNLLAGTLFLVWITARTVDVRNGGASDRPYFESSTAYDWGAYGIRPQQIYQTFPQRSPKPNLVLQKEYCDPGFVFLNKRADHHGDAPFMIFDNGANLVWMPESQWHGISATDVTVQQYNGRNYIVFLQLDSSSNRGAERYILLDESYQVFMEVRPVGHFSGSLRGLRLTDNGSAIISYTNRTRSDMTHSSSLTEERYESTFQEIGLESGILLFQWRSASTVASINSVDKSSSGDYLVAGSFSGNNAVVCVSHKNGRILWQLGGSESSFKDTSGGVAVRFSGRHHANYLEDDKRLVILDHGATNFVRSTSNLPNSQVLEVHLDLERMIASASKAYPTTTDISSPSSIQFLHSRNTLLGFGDKASFKEVAEGDAVCEIHFAPRKMQTLHQIPGVAALTERQHYQISKYKWVGKPNTLPQVAVDPEEKALYVSWNGATTIDAWVLQSGRKGDSDTWFDLVRVPKKQFETKIPIPRHSEDILRVVALDHEWKVAAYSRTVSKHTKTTLASHRPERIPSWVVTSLSVGFFGVYAYRRFSKSRYTRRSEFVTEKGARP</sequence>
<dbReference type="InterPro" id="IPR039535">
    <property type="entry name" value="ASST-like"/>
</dbReference>
<evidence type="ECO:0000313" key="4">
    <source>
        <dbReference type="Proteomes" id="UP000829364"/>
    </source>
</evidence>